<dbReference type="PROSITE" id="PS50987">
    <property type="entry name" value="HTH_ARSR_2"/>
    <property type="match status" value="1"/>
</dbReference>
<dbReference type="GO" id="GO:0003700">
    <property type="term" value="F:DNA-binding transcription factor activity"/>
    <property type="evidence" value="ECO:0007669"/>
    <property type="project" value="InterPro"/>
</dbReference>
<dbReference type="InterPro" id="IPR051081">
    <property type="entry name" value="HTH_MetalResp_TranReg"/>
</dbReference>
<sequence length="106" mass="11953">MMVTQAKLIHALNNKIRLAILENLQAGPKNVTQLVNAVGASQSNVSQHLACLRDCGLIQQTRQGKFYYYKLTNHEIMTLLTQMSRVIDSLNWQEETTQVACPSHMP</sequence>
<reference evidence="5 6" key="1">
    <citation type="journal article" date="2015" name="Genome Announc.">
        <title>Expanding the biotechnology potential of lactobacilli through comparative genomics of 213 strains and associated genera.</title>
        <authorList>
            <person name="Sun Z."/>
            <person name="Harris H.M."/>
            <person name="McCann A."/>
            <person name="Guo C."/>
            <person name="Argimon S."/>
            <person name="Zhang W."/>
            <person name="Yang X."/>
            <person name="Jeffery I.B."/>
            <person name="Cooney J.C."/>
            <person name="Kagawa T.F."/>
            <person name="Liu W."/>
            <person name="Song Y."/>
            <person name="Salvetti E."/>
            <person name="Wrobel A."/>
            <person name="Rasinkangas P."/>
            <person name="Parkhill J."/>
            <person name="Rea M.C."/>
            <person name="O'Sullivan O."/>
            <person name="Ritari J."/>
            <person name="Douillard F.P."/>
            <person name="Paul Ross R."/>
            <person name="Yang R."/>
            <person name="Briner A.E."/>
            <person name="Felis G.E."/>
            <person name="de Vos W.M."/>
            <person name="Barrangou R."/>
            <person name="Klaenhammer T.R."/>
            <person name="Caufield P.W."/>
            <person name="Cui Y."/>
            <person name="Zhang H."/>
            <person name="O'Toole P.W."/>
        </authorList>
    </citation>
    <scope>NUCLEOTIDE SEQUENCE [LARGE SCALE GENOMIC DNA]</scope>
    <source>
        <strain evidence="5 6">DSM 20253</strain>
    </source>
</reference>
<evidence type="ECO:0000313" key="6">
    <source>
        <dbReference type="Proteomes" id="UP000051638"/>
    </source>
</evidence>
<dbReference type="GO" id="GO:0003677">
    <property type="term" value="F:DNA binding"/>
    <property type="evidence" value="ECO:0007669"/>
    <property type="project" value="UniProtKB-KW"/>
</dbReference>
<dbReference type="SUPFAM" id="SSF46785">
    <property type="entry name" value="Winged helix' DNA-binding domain"/>
    <property type="match status" value="1"/>
</dbReference>
<dbReference type="Proteomes" id="UP000051638">
    <property type="component" value="Unassembled WGS sequence"/>
</dbReference>
<protein>
    <recommendedName>
        <fullName evidence="4">HTH arsR-type domain-containing protein</fullName>
    </recommendedName>
</protein>
<evidence type="ECO:0000259" key="4">
    <source>
        <dbReference type="PROSITE" id="PS50987"/>
    </source>
</evidence>
<gene>
    <name evidence="5" type="ORF">FC24_GL000133</name>
</gene>
<feature type="domain" description="HTH arsR-type" evidence="4">
    <location>
        <begin position="1"/>
        <end position="91"/>
    </location>
</feature>
<organism evidence="5 6">
    <name type="scientific">Loigolactobacillus rennini DSM 20253</name>
    <dbReference type="NCBI Taxonomy" id="1423796"/>
    <lineage>
        <taxon>Bacteria</taxon>
        <taxon>Bacillati</taxon>
        <taxon>Bacillota</taxon>
        <taxon>Bacilli</taxon>
        <taxon>Lactobacillales</taxon>
        <taxon>Lactobacillaceae</taxon>
        <taxon>Loigolactobacillus</taxon>
    </lineage>
</organism>
<evidence type="ECO:0000313" key="5">
    <source>
        <dbReference type="EMBL" id="KRM94796.1"/>
    </source>
</evidence>
<dbReference type="RefSeq" id="WP_083485680.1">
    <property type="nucleotide sequence ID" value="NZ_AYYI01000082.1"/>
</dbReference>
<dbReference type="InterPro" id="IPR036390">
    <property type="entry name" value="WH_DNA-bd_sf"/>
</dbReference>
<dbReference type="EMBL" id="AYYI01000082">
    <property type="protein sequence ID" value="KRM94796.1"/>
    <property type="molecule type" value="Genomic_DNA"/>
</dbReference>
<dbReference type="Pfam" id="PF01022">
    <property type="entry name" value="HTH_5"/>
    <property type="match status" value="1"/>
</dbReference>
<evidence type="ECO:0000256" key="1">
    <source>
        <dbReference type="ARBA" id="ARBA00023015"/>
    </source>
</evidence>
<dbReference type="OrthoDB" id="9798835at2"/>
<dbReference type="Gene3D" id="1.10.10.10">
    <property type="entry name" value="Winged helix-like DNA-binding domain superfamily/Winged helix DNA-binding domain"/>
    <property type="match status" value="1"/>
</dbReference>
<dbReference type="AlphaFoldDB" id="A0A0R2D3P8"/>
<keyword evidence="6" id="KW-1185">Reference proteome</keyword>
<dbReference type="STRING" id="1423796.FC24_GL000133"/>
<name>A0A0R2D3P8_9LACO</name>
<dbReference type="PANTHER" id="PTHR33154:SF36">
    <property type="entry name" value="TRANSCRIPTIONAL REGULATOR"/>
    <property type="match status" value="1"/>
</dbReference>
<dbReference type="PANTHER" id="PTHR33154">
    <property type="entry name" value="TRANSCRIPTIONAL REGULATOR, ARSR FAMILY"/>
    <property type="match status" value="1"/>
</dbReference>
<dbReference type="InterPro" id="IPR001845">
    <property type="entry name" value="HTH_ArsR_DNA-bd_dom"/>
</dbReference>
<keyword evidence="2" id="KW-0238">DNA-binding</keyword>
<evidence type="ECO:0000256" key="2">
    <source>
        <dbReference type="ARBA" id="ARBA00023125"/>
    </source>
</evidence>
<dbReference type="PATRIC" id="fig|1423796.3.peg.139"/>
<accession>A0A0R2D3P8</accession>
<evidence type="ECO:0000256" key="3">
    <source>
        <dbReference type="ARBA" id="ARBA00023163"/>
    </source>
</evidence>
<dbReference type="PRINTS" id="PR00778">
    <property type="entry name" value="HTHARSR"/>
</dbReference>
<dbReference type="InterPro" id="IPR011991">
    <property type="entry name" value="ArsR-like_HTH"/>
</dbReference>
<dbReference type="SMART" id="SM00418">
    <property type="entry name" value="HTH_ARSR"/>
    <property type="match status" value="1"/>
</dbReference>
<keyword evidence="1" id="KW-0805">Transcription regulation</keyword>
<dbReference type="InterPro" id="IPR036388">
    <property type="entry name" value="WH-like_DNA-bd_sf"/>
</dbReference>
<dbReference type="CDD" id="cd00090">
    <property type="entry name" value="HTH_ARSR"/>
    <property type="match status" value="1"/>
</dbReference>
<comment type="caution">
    <text evidence="5">The sequence shown here is derived from an EMBL/GenBank/DDBJ whole genome shotgun (WGS) entry which is preliminary data.</text>
</comment>
<keyword evidence="3" id="KW-0804">Transcription</keyword>
<proteinExistence type="predicted"/>
<dbReference type="NCBIfam" id="NF033788">
    <property type="entry name" value="HTH_metalloreg"/>
    <property type="match status" value="1"/>
</dbReference>